<keyword evidence="3 10" id="KW-0554">One-carbon metabolism</keyword>
<dbReference type="Gene3D" id="3.30.300.10">
    <property type="match status" value="3"/>
</dbReference>
<feature type="binding site" evidence="10">
    <location>
        <position position="259"/>
    </location>
    <ligand>
        <name>L-methionine</name>
        <dbReference type="ChEBI" id="CHEBI:57844"/>
        <note>ligand shared between two neighboring subunits</note>
    </ligand>
</feature>
<evidence type="ECO:0000256" key="12">
    <source>
        <dbReference type="RuleBase" id="RU004462"/>
    </source>
</evidence>
<keyword evidence="10" id="KW-0963">Cytoplasm</keyword>
<evidence type="ECO:0000256" key="3">
    <source>
        <dbReference type="ARBA" id="ARBA00022563"/>
    </source>
</evidence>
<comment type="catalytic activity">
    <reaction evidence="10">
        <text>L-methionine + ATP + H2O = S-adenosyl-L-methionine + phosphate + diphosphate</text>
        <dbReference type="Rhea" id="RHEA:21080"/>
        <dbReference type="ChEBI" id="CHEBI:15377"/>
        <dbReference type="ChEBI" id="CHEBI:30616"/>
        <dbReference type="ChEBI" id="CHEBI:33019"/>
        <dbReference type="ChEBI" id="CHEBI:43474"/>
        <dbReference type="ChEBI" id="CHEBI:57844"/>
        <dbReference type="ChEBI" id="CHEBI:59789"/>
        <dbReference type="EC" id="2.5.1.6"/>
    </reaction>
</comment>
<keyword evidence="8 10" id="KW-0460">Magnesium</keyword>
<dbReference type="SUPFAM" id="SSF55973">
    <property type="entry name" value="S-adenosylmethionine synthetase"/>
    <property type="match status" value="3"/>
</dbReference>
<comment type="cofactor">
    <cofactor evidence="10">
        <name>K(+)</name>
        <dbReference type="ChEBI" id="CHEBI:29103"/>
    </cofactor>
    <text evidence="10">Binds 1 potassium ion per subunit.</text>
</comment>
<dbReference type="GO" id="GO:0006556">
    <property type="term" value="P:S-adenosylmethionine biosynthetic process"/>
    <property type="evidence" value="ECO:0007669"/>
    <property type="project" value="UniProtKB-UniRule"/>
</dbReference>
<keyword evidence="4 10" id="KW-0808">Transferase</keyword>
<comment type="subcellular location">
    <subcellularLocation>
        <location evidence="10 11">Cytoplasm</location>
    </subcellularLocation>
</comment>
<feature type="binding site" evidence="10">
    <location>
        <position position="286"/>
    </location>
    <ligand>
        <name>ATP</name>
        <dbReference type="ChEBI" id="CHEBI:30616"/>
        <note>ligand shared between two neighboring subunits</note>
    </ligand>
</feature>
<evidence type="ECO:0000256" key="9">
    <source>
        <dbReference type="ARBA" id="ARBA00022958"/>
    </source>
</evidence>
<feature type="region of interest" description="Flexible loop" evidence="10">
    <location>
        <begin position="98"/>
        <end position="108"/>
    </location>
</feature>
<comment type="cofactor">
    <cofactor evidence="10">
        <name>Mg(2+)</name>
        <dbReference type="ChEBI" id="CHEBI:18420"/>
    </cofactor>
    <text evidence="10">Binds 2 divalent ions per subunit.</text>
</comment>
<evidence type="ECO:0000256" key="8">
    <source>
        <dbReference type="ARBA" id="ARBA00022842"/>
    </source>
</evidence>
<dbReference type="InterPro" id="IPR022631">
    <property type="entry name" value="ADOMET_SYNTHASE_CS"/>
</dbReference>
<dbReference type="InterPro" id="IPR022629">
    <property type="entry name" value="S-AdoMet_synt_central"/>
</dbReference>
<feature type="domain" description="S-adenosylmethionine synthetase C-terminal" evidence="15">
    <location>
        <begin position="253"/>
        <end position="386"/>
    </location>
</feature>
<keyword evidence="9 10" id="KW-0630">Potassium</keyword>
<evidence type="ECO:0000313" key="16">
    <source>
        <dbReference type="EMBL" id="TDB60035.1"/>
    </source>
</evidence>
<sequence length="426" mass="46765">MPYLFTSESVSEGHPDKVADQISDALIDNFMAWDPSSKVACETLVTTGQVVLAGEVKTNTYLDVQKIAREVIRKIGYTKSEYMFEANSCGILSAIHDQSADINQGVDRAALSEDFESKANAQGAGDQGMMFGYATRETENYMPLALDLAHKILKELSHIRNHESGLIPYLRPDAKSQVTIEYSDDNVPQRIDTIVVSTQHDDFASEAEMLEKIKSDIISFVIPRVKATLSEELQALFTEDITYYINPTGKFVIGGPHGDTGLTGRKIIVDTYGGKGAHGGGAFSGKDPSKVDRSAAYATRHIAKNMVASGLCDEVLVQVSYAIGVAKPCGLFIDTKGTAKVDLTDGQIAREIEKIFDMRPYAIEERLKLRNPIYSETAAYGHMGRVNEVVTKTFKGADGTEKVLEVELFTWEKLDYVDAIKTAFSI</sequence>
<dbReference type="InterPro" id="IPR022628">
    <property type="entry name" value="S-AdoMet_synt_N"/>
</dbReference>
<evidence type="ECO:0000256" key="1">
    <source>
        <dbReference type="ARBA" id="ARBA00005224"/>
    </source>
</evidence>
<dbReference type="OrthoDB" id="9801686at2"/>
<comment type="similarity">
    <text evidence="2 10 12">Belongs to the AdoMet synthase family.</text>
</comment>
<dbReference type="Pfam" id="PF00438">
    <property type="entry name" value="S-AdoMet_synt_N"/>
    <property type="match status" value="1"/>
</dbReference>
<keyword evidence="6 10" id="KW-0547">Nucleotide-binding</keyword>
<evidence type="ECO:0000313" key="17">
    <source>
        <dbReference type="Proteomes" id="UP000295706"/>
    </source>
</evidence>
<evidence type="ECO:0000256" key="10">
    <source>
        <dbReference type="HAMAP-Rule" id="MF_00086"/>
    </source>
</evidence>
<dbReference type="GO" id="GO:0000287">
    <property type="term" value="F:magnesium ion binding"/>
    <property type="evidence" value="ECO:0007669"/>
    <property type="project" value="UniProtKB-UniRule"/>
</dbReference>
<accession>A0A4V2X8I4</accession>
<feature type="binding site" description="in other chain" evidence="10">
    <location>
        <begin position="265"/>
        <end position="266"/>
    </location>
    <ligand>
        <name>ATP</name>
        <dbReference type="ChEBI" id="CHEBI:30616"/>
        <note>ligand shared between two neighboring subunits</note>
    </ligand>
</feature>
<comment type="function">
    <text evidence="10">Catalyzes the formation of S-adenosylmethionine (AdoMet) from methionine and ATP. The overall synthetic reaction is composed of two sequential steps, AdoMet formation and the subsequent tripolyphosphate hydrolysis which occurs prior to release of AdoMet from the enzyme.</text>
</comment>
<feature type="binding site" description="in other chain" evidence="10">
    <location>
        <begin position="173"/>
        <end position="175"/>
    </location>
    <ligand>
        <name>ATP</name>
        <dbReference type="ChEBI" id="CHEBI:30616"/>
        <note>ligand shared between two neighboring subunits</note>
    </ligand>
</feature>
<dbReference type="GO" id="GO:0006730">
    <property type="term" value="P:one-carbon metabolic process"/>
    <property type="evidence" value="ECO:0007669"/>
    <property type="project" value="UniProtKB-KW"/>
</dbReference>
<dbReference type="NCBIfam" id="TIGR01034">
    <property type="entry name" value="metK"/>
    <property type="match status" value="1"/>
</dbReference>
<feature type="binding site" description="in other chain" evidence="10">
    <location>
        <position position="98"/>
    </location>
    <ligand>
        <name>L-methionine</name>
        <dbReference type="ChEBI" id="CHEBI:57844"/>
        <note>ligand shared between two neighboring subunits</note>
    </ligand>
</feature>
<name>A0A4V2X8I4_9BACT</name>
<gene>
    <name evidence="10" type="primary">metK</name>
    <name evidence="16" type="ORF">EZE20_21420</name>
</gene>
<dbReference type="FunFam" id="3.30.300.10:FF:000003">
    <property type="entry name" value="S-adenosylmethionine synthase"/>
    <property type="match status" value="1"/>
</dbReference>
<feature type="binding site" description="in other chain" evidence="10">
    <location>
        <position position="55"/>
    </location>
    <ligand>
        <name>L-methionine</name>
        <dbReference type="ChEBI" id="CHEBI:57844"/>
        <note>ligand shared between two neighboring subunits</note>
    </ligand>
</feature>
<feature type="binding site" description="in other chain" evidence="10">
    <location>
        <position position="14"/>
    </location>
    <ligand>
        <name>ATP</name>
        <dbReference type="ChEBI" id="CHEBI:30616"/>
        <note>ligand shared between two neighboring subunits</note>
    </ligand>
</feature>
<evidence type="ECO:0000259" key="13">
    <source>
        <dbReference type="Pfam" id="PF00438"/>
    </source>
</evidence>
<feature type="binding site" evidence="10">
    <location>
        <position position="42"/>
    </location>
    <ligand>
        <name>K(+)</name>
        <dbReference type="ChEBI" id="CHEBI:29103"/>
    </ligand>
</feature>
<dbReference type="CDD" id="cd18079">
    <property type="entry name" value="S-AdoMet_synt"/>
    <property type="match status" value="1"/>
</dbReference>
<dbReference type="GO" id="GO:0004478">
    <property type="term" value="F:methionine adenosyltransferase activity"/>
    <property type="evidence" value="ECO:0007669"/>
    <property type="project" value="UniProtKB-UniRule"/>
</dbReference>
<dbReference type="PROSITE" id="PS00376">
    <property type="entry name" value="ADOMET_SYNTHASE_1"/>
    <property type="match status" value="1"/>
</dbReference>
<keyword evidence="17" id="KW-1185">Reference proteome</keyword>
<keyword evidence="5 10" id="KW-0479">Metal-binding</keyword>
<evidence type="ECO:0000256" key="11">
    <source>
        <dbReference type="RuleBase" id="RU000542"/>
    </source>
</evidence>
<reference evidence="16 17" key="1">
    <citation type="submission" date="2019-02" db="EMBL/GenBank/DDBJ databases">
        <title>Arundinibacter roseus gen. nov., sp. nov., a new member of the family Cytophagaceae.</title>
        <authorList>
            <person name="Szuroczki S."/>
            <person name="Khayer B."/>
            <person name="Sproer C."/>
            <person name="Toumi M."/>
            <person name="Szabo A."/>
            <person name="Felfoldi T."/>
            <person name="Schumann P."/>
            <person name="Toth E."/>
        </authorList>
    </citation>
    <scope>NUCLEOTIDE SEQUENCE [LARGE SCALE GENOMIC DNA]</scope>
    <source>
        <strain evidence="16 17">DMA-k-7a</strain>
    </source>
</reference>
<dbReference type="InterPro" id="IPR002133">
    <property type="entry name" value="S-AdoMet_synthetase"/>
</dbReference>
<dbReference type="GO" id="GO:0005737">
    <property type="term" value="C:cytoplasm"/>
    <property type="evidence" value="ECO:0007669"/>
    <property type="project" value="UniProtKB-SubCell"/>
</dbReference>
<comment type="pathway">
    <text evidence="1 10">Amino-acid biosynthesis; S-adenosyl-L-methionine biosynthesis; S-adenosyl-L-methionine from L-methionine: step 1/1.</text>
</comment>
<feature type="binding site" evidence="10">
    <location>
        <position position="16"/>
    </location>
    <ligand>
        <name>Mg(2+)</name>
        <dbReference type="ChEBI" id="CHEBI:18420"/>
    </ligand>
</feature>
<proteinExistence type="inferred from homology"/>
<protein>
    <recommendedName>
        <fullName evidence="10">S-adenosylmethionine synthase</fullName>
        <shortName evidence="10">AdoMet synthase</shortName>
        <ecNumber evidence="10">2.5.1.6</ecNumber>
    </recommendedName>
    <alternativeName>
        <fullName evidence="10">MAT</fullName>
    </alternativeName>
    <alternativeName>
        <fullName evidence="10">Methionine adenosyltransferase</fullName>
    </alternativeName>
</protein>
<dbReference type="Pfam" id="PF02773">
    <property type="entry name" value="S-AdoMet_synt_C"/>
    <property type="match status" value="1"/>
</dbReference>
<feature type="binding site" evidence="10">
    <location>
        <position position="259"/>
    </location>
    <ligand>
        <name>ATP</name>
        <dbReference type="ChEBI" id="CHEBI:30616"/>
        <note>ligand shared between two neighboring subunits</note>
    </ligand>
</feature>
<feature type="binding site" description="in other chain" evidence="10">
    <location>
        <position position="290"/>
    </location>
    <ligand>
        <name>L-methionine</name>
        <dbReference type="ChEBI" id="CHEBI:57844"/>
        <note>ligand shared between two neighboring subunits</note>
    </ligand>
</feature>
<evidence type="ECO:0000259" key="15">
    <source>
        <dbReference type="Pfam" id="PF02773"/>
    </source>
</evidence>
<evidence type="ECO:0000256" key="7">
    <source>
        <dbReference type="ARBA" id="ARBA00022840"/>
    </source>
</evidence>
<dbReference type="UniPathway" id="UPA00315">
    <property type="reaction ID" value="UER00080"/>
</dbReference>
<comment type="subunit">
    <text evidence="10">Homotetramer; dimer of dimers.</text>
</comment>
<dbReference type="PANTHER" id="PTHR11964">
    <property type="entry name" value="S-ADENOSYLMETHIONINE SYNTHETASE"/>
    <property type="match status" value="1"/>
</dbReference>
<evidence type="ECO:0000256" key="2">
    <source>
        <dbReference type="ARBA" id="ARBA00009685"/>
    </source>
</evidence>
<dbReference type="Pfam" id="PF02772">
    <property type="entry name" value="S-AdoMet_synt_M"/>
    <property type="match status" value="1"/>
</dbReference>
<evidence type="ECO:0000259" key="14">
    <source>
        <dbReference type="Pfam" id="PF02772"/>
    </source>
</evidence>
<dbReference type="PROSITE" id="PS00377">
    <property type="entry name" value="ADOMET_SYNTHASE_2"/>
    <property type="match status" value="1"/>
</dbReference>
<dbReference type="PIRSF" id="PIRSF000497">
    <property type="entry name" value="MAT"/>
    <property type="match status" value="1"/>
</dbReference>
<dbReference type="Proteomes" id="UP000295706">
    <property type="component" value="Unassembled WGS sequence"/>
</dbReference>
<feature type="binding site" description="in other chain" evidence="10">
    <location>
        <begin position="250"/>
        <end position="251"/>
    </location>
    <ligand>
        <name>ATP</name>
        <dbReference type="ChEBI" id="CHEBI:30616"/>
        <note>ligand shared between two neighboring subunits</note>
    </ligand>
</feature>
<dbReference type="InterPro" id="IPR022630">
    <property type="entry name" value="S-AdoMet_synt_C"/>
</dbReference>
<organism evidence="16 17">
    <name type="scientific">Arundinibacter roseus</name>
    <dbReference type="NCBI Taxonomy" id="2070510"/>
    <lineage>
        <taxon>Bacteria</taxon>
        <taxon>Pseudomonadati</taxon>
        <taxon>Bacteroidota</taxon>
        <taxon>Cytophagia</taxon>
        <taxon>Cytophagales</taxon>
        <taxon>Spirosomataceae</taxon>
        <taxon>Arundinibacter</taxon>
    </lineage>
</organism>
<feature type="domain" description="S-adenosylmethionine synthetase central" evidence="14">
    <location>
        <begin position="122"/>
        <end position="251"/>
    </location>
</feature>
<dbReference type="GO" id="GO:0005524">
    <property type="term" value="F:ATP binding"/>
    <property type="evidence" value="ECO:0007669"/>
    <property type="project" value="UniProtKB-UniRule"/>
</dbReference>
<evidence type="ECO:0000256" key="5">
    <source>
        <dbReference type="ARBA" id="ARBA00022723"/>
    </source>
</evidence>
<keyword evidence="7 10" id="KW-0067">ATP-binding</keyword>
<feature type="binding site" evidence="10">
    <location>
        <position position="282"/>
    </location>
    <ligand>
        <name>ATP</name>
        <dbReference type="ChEBI" id="CHEBI:30616"/>
        <note>ligand shared between two neighboring subunits</note>
    </ligand>
</feature>
<dbReference type="EMBL" id="SMJU01000018">
    <property type="protein sequence ID" value="TDB60035.1"/>
    <property type="molecule type" value="Genomic_DNA"/>
</dbReference>
<dbReference type="RefSeq" id="WP_132121600.1">
    <property type="nucleotide sequence ID" value="NZ_SMJU01000018.1"/>
</dbReference>
<comment type="caution">
    <text evidence="16">The sequence shown here is derived from an EMBL/GenBank/DDBJ whole genome shotgun (WGS) entry which is preliminary data.</text>
</comment>
<dbReference type="EC" id="2.5.1.6" evidence="10"/>
<evidence type="ECO:0000256" key="4">
    <source>
        <dbReference type="ARBA" id="ARBA00022679"/>
    </source>
</evidence>
<dbReference type="HAMAP" id="MF_00086">
    <property type="entry name" value="S_AdoMet_synth1"/>
    <property type="match status" value="1"/>
</dbReference>
<dbReference type="InterPro" id="IPR022636">
    <property type="entry name" value="S-AdoMet_synthetase_sfam"/>
</dbReference>
<dbReference type="AlphaFoldDB" id="A0A4V2X8I4"/>
<feature type="domain" description="S-adenosylmethionine synthetase N-terminal" evidence="13">
    <location>
        <begin position="3"/>
        <end position="100"/>
    </location>
</feature>
<evidence type="ECO:0000256" key="6">
    <source>
        <dbReference type="ARBA" id="ARBA00022741"/>
    </source>
</evidence>